<organism evidence="5">
    <name type="scientific">Candidatus Methanogaster sp. ANME-2c ERB4</name>
    <dbReference type="NCBI Taxonomy" id="2759911"/>
    <lineage>
        <taxon>Archaea</taxon>
        <taxon>Methanobacteriati</taxon>
        <taxon>Methanobacteriota</taxon>
        <taxon>Stenosarchaea group</taxon>
        <taxon>Methanomicrobia</taxon>
        <taxon>Methanosarcinales</taxon>
        <taxon>ANME-2 cluster</taxon>
        <taxon>Candidatus Methanogasteraceae</taxon>
        <taxon>Candidatus Methanogaster</taxon>
    </lineage>
</organism>
<accession>A0A7G9YDB4</accession>
<dbReference type="InterPro" id="IPR050625">
    <property type="entry name" value="ParA/MinD_ATPase"/>
</dbReference>
<dbReference type="PANTHER" id="PTHR43384">
    <property type="entry name" value="SEPTUM SITE-DETERMINING PROTEIN MIND HOMOLOG, CHLOROPLASTIC-RELATED"/>
    <property type="match status" value="1"/>
</dbReference>
<dbReference type="EMBL" id="MT631165">
    <property type="protein sequence ID" value="QNO45998.1"/>
    <property type="molecule type" value="Genomic_DNA"/>
</dbReference>
<dbReference type="InterPro" id="IPR002586">
    <property type="entry name" value="CobQ/CobB/MinD/ParA_Nub-bd_dom"/>
</dbReference>
<dbReference type="GO" id="GO:0016887">
    <property type="term" value="F:ATP hydrolysis activity"/>
    <property type="evidence" value="ECO:0007669"/>
    <property type="project" value="TreeGrafter"/>
</dbReference>
<name>A0A7G9YDB4_9EURY</name>
<keyword evidence="2" id="KW-0067">ATP-binding</keyword>
<dbReference type="PIRSF" id="PIRSF005647">
    <property type="entry name" value="CooC"/>
    <property type="match status" value="1"/>
</dbReference>
<dbReference type="SUPFAM" id="SSF52540">
    <property type="entry name" value="P-loop containing nucleoside triphosphate hydrolases"/>
    <property type="match status" value="1"/>
</dbReference>
<evidence type="ECO:0000256" key="1">
    <source>
        <dbReference type="ARBA" id="ARBA00022741"/>
    </source>
</evidence>
<dbReference type="GO" id="GO:0005829">
    <property type="term" value="C:cytosol"/>
    <property type="evidence" value="ECO:0007669"/>
    <property type="project" value="TreeGrafter"/>
</dbReference>
<dbReference type="FunFam" id="3.40.50.300:FF:001573">
    <property type="entry name" value="Carbon monoxide dehydrogenase accessory protein CooC"/>
    <property type="match status" value="1"/>
</dbReference>
<dbReference type="GO" id="GO:0005524">
    <property type="term" value="F:ATP binding"/>
    <property type="evidence" value="ECO:0007669"/>
    <property type="project" value="UniProtKB-KW"/>
</dbReference>
<dbReference type="Pfam" id="PF01656">
    <property type="entry name" value="CbiA"/>
    <property type="match status" value="1"/>
</dbReference>
<evidence type="ECO:0000313" key="4">
    <source>
        <dbReference type="EMBL" id="QNO45057.1"/>
    </source>
</evidence>
<feature type="domain" description="CobQ/CobB/MinD/ParA nucleotide binding" evidence="3">
    <location>
        <begin position="7"/>
        <end position="40"/>
    </location>
</feature>
<reference evidence="5" key="1">
    <citation type="submission" date="2020-06" db="EMBL/GenBank/DDBJ databases">
        <title>Unique genomic features of the anaerobic methanotrophic archaea.</title>
        <authorList>
            <person name="Chadwick G.L."/>
            <person name="Skennerton C.T."/>
            <person name="Laso-Perez R."/>
            <person name="Leu A.O."/>
            <person name="Speth D.R."/>
            <person name="Yu H."/>
            <person name="Morgan-Lang C."/>
            <person name="Hatzenpichler R."/>
            <person name="Goudeau D."/>
            <person name="Malmstrom R."/>
            <person name="Brazelton W.J."/>
            <person name="Woyke T."/>
            <person name="Hallam S.J."/>
            <person name="Tyson G.W."/>
            <person name="Wegener G."/>
            <person name="Boetius A."/>
            <person name="Orphan V."/>
        </authorList>
    </citation>
    <scope>NUCLEOTIDE SEQUENCE</scope>
</reference>
<evidence type="ECO:0000313" key="5">
    <source>
        <dbReference type="EMBL" id="QNO45998.1"/>
    </source>
</evidence>
<dbReference type="InterPro" id="IPR014433">
    <property type="entry name" value="CooC"/>
</dbReference>
<dbReference type="PANTHER" id="PTHR43384:SF3">
    <property type="entry name" value="AAA+ ATPASE DOMAIN-CONTAINING PROTEIN"/>
    <property type="match status" value="1"/>
</dbReference>
<evidence type="ECO:0000259" key="3">
    <source>
        <dbReference type="Pfam" id="PF01656"/>
    </source>
</evidence>
<dbReference type="GO" id="GO:0009898">
    <property type="term" value="C:cytoplasmic side of plasma membrane"/>
    <property type="evidence" value="ECO:0007669"/>
    <property type="project" value="TreeGrafter"/>
</dbReference>
<dbReference type="GO" id="GO:0051782">
    <property type="term" value="P:negative regulation of cell division"/>
    <property type="evidence" value="ECO:0007669"/>
    <property type="project" value="TreeGrafter"/>
</dbReference>
<proteinExistence type="predicted"/>
<dbReference type="AlphaFoldDB" id="A0A7G9YDB4"/>
<evidence type="ECO:0000256" key="2">
    <source>
        <dbReference type="ARBA" id="ARBA00022840"/>
    </source>
</evidence>
<dbReference type="EMBL" id="MT631063">
    <property type="protein sequence ID" value="QNO45057.1"/>
    <property type="molecule type" value="Genomic_DNA"/>
</dbReference>
<keyword evidence="1" id="KW-0547">Nucleotide-binding</keyword>
<sequence length="259" mass="28338">MKLLICGKGGSGKSTVSSLLAKSMAFQGLDVLVIDTDESNYGLHRQLGMELPDDFMNFFGGKKKMIKRLMEFFKNVDVEKMESETINIFDQRWGLNDLPEEYLAENGGIRLLAIGKIHDFGEGCACPMGALAKNLLDNLDVTEKEVVIVDTDAGVEHFGRGVEQGCDAILAVVDPSYESLKLAGKIDFMAKSIGKKTYFVLNKVDDDNRAMMLESLDQLNVVGAIPANRDVSRAGLAGEELNLNLPEIESLVVEILNGD</sequence>
<protein>
    <recommendedName>
        <fullName evidence="3">CobQ/CobB/MinD/ParA nucleotide binding domain-containing protein</fullName>
    </recommendedName>
</protein>
<gene>
    <name evidence="4" type="ORF">AHLFNIOM_00004</name>
    <name evidence="5" type="ORF">BDIOFFAC_00007</name>
</gene>
<dbReference type="Gene3D" id="3.40.50.300">
    <property type="entry name" value="P-loop containing nucleotide triphosphate hydrolases"/>
    <property type="match status" value="1"/>
</dbReference>
<dbReference type="InterPro" id="IPR027417">
    <property type="entry name" value="P-loop_NTPase"/>
</dbReference>